<name>A0ABW1S7E6_9PROT</name>
<evidence type="ECO:0000313" key="3">
    <source>
        <dbReference type="Proteomes" id="UP001596303"/>
    </source>
</evidence>
<dbReference type="InterPro" id="IPR013216">
    <property type="entry name" value="Methyltransf_11"/>
</dbReference>
<dbReference type="GO" id="GO:0032259">
    <property type="term" value="P:methylation"/>
    <property type="evidence" value="ECO:0007669"/>
    <property type="project" value="UniProtKB-KW"/>
</dbReference>
<dbReference type="InterPro" id="IPR029063">
    <property type="entry name" value="SAM-dependent_MTases_sf"/>
</dbReference>
<dbReference type="Proteomes" id="UP001596303">
    <property type="component" value="Unassembled WGS sequence"/>
</dbReference>
<keyword evidence="2" id="KW-0489">Methyltransferase</keyword>
<dbReference type="Pfam" id="PF08241">
    <property type="entry name" value="Methyltransf_11"/>
    <property type="match status" value="1"/>
</dbReference>
<feature type="domain" description="Methyltransferase type 11" evidence="1">
    <location>
        <begin position="16"/>
        <end position="112"/>
    </location>
</feature>
<dbReference type="Gene3D" id="3.40.50.150">
    <property type="entry name" value="Vaccinia Virus protein VP39"/>
    <property type="match status" value="1"/>
</dbReference>
<reference evidence="3" key="1">
    <citation type="journal article" date="2019" name="Int. J. Syst. Evol. Microbiol.">
        <title>The Global Catalogue of Microorganisms (GCM) 10K type strain sequencing project: providing services to taxonomists for standard genome sequencing and annotation.</title>
        <authorList>
            <consortium name="The Broad Institute Genomics Platform"/>
            <consortium name="The Broad Institute Genome Sequencing Center for Infectious Disease"/>
            <person name="Wu L."/>
            <person name="Ma J."/>
        </authorList>
    </citation>
    <scope>NUCLEOTIDE SEQUENCE [LARGE SCALE GENOMIC DNA]</scope>
    <source>
        <strain evidence="3">CGMCC-1.15741</strain>
    </source>
</reference>
<evidence type="ECO:0000259" key="1">
    <source>
        <dbReference type="Pfam" id="PF08241"/>
    </source>
</evidence>
<gene>
    <name evidence="2" type="ORF">ACFQDM_03490</name>
</gene>
<sequence>MKQREKIIPDAHGRVLEVGCGSGTNFSLYDRSKVDTLFALEPHAEMIEKAQKKPEHMAGLDIRFLETGGEAVPLDDNSIDTVIFTFTLCTIPDWAGALKEARRVLKPGGRILYSEHGGSPDAGVAKWQRRFEPLQKALAGGCHLTRVPTDMLAQTGFRVQEGHTMYLPNTPKIMGYAYWGQAVSA</sequence>
<keyword evidence="3" id="KW-1185">Reference proteome</keyword>
<dbReference type="EMBL" id="JBHSSW010000004">
    <property type="protein sequence ID" value="MFC6197122.1"/>
    <property type="molecule type" value="Genomic_DNA"/>
</dbReference>
<proteinExistence type="predicted"/>
<dbReference type="CDD" id="cd02440">
    <property type="entry name" value="AdoMet_MTases"/>
    <property type="match status" value="1"/>
</dbReference>
<comment type="caution">
    <text evidence="2">The sequence shown here is derived from an EMBL/GenBank/DDBJ whole genome shotgun (WGS) entry which is preliminary data.</text>
</comment>
<accession>A0ABW1S7E6</accession>
<dbReference type="PANTHER" id="PTHR45036:SF1">
    <property type="entry name" value="METHYLTRANSFERASE LIKE 7A"/>
    <property type="match status" value="1"/>
</dbReference>
<organism evidence="2 3">
    <name type="scientific">Ponticaulis profundi</name>
    <dbReference type="NCBI Taxonomy" id="2665222"/>
    <lineage>
        <taxon>Bacteria</taxon>
        <taxon>Pseudomonadati</taxon>
        <taxon>Pseudomonadota</taxon>
        <taxon>Alphaproteobacteria</taxon>
        <taxon>Hyphomonadales</taxon>
        <taxon>Hyphomonadaceae</taxon>
        <taxon>Ponticaulis</taxon>
    </lineage>
</organism>
<dbReference type="SUPFAM" id="SSF53335">
    <property type="entry name" value="S-adenosyl-L-methionine-dependent methyltransferases"/>
    <property type="match status" value="1"/>
</dbReference>
<dbReference type="EC" id="2.1.1.-" evidence="2"/>
<dbReference type="InterPro" id="IPR052356">
    <property type="entry name" value="Thiol_S-MT"/>
</dbReference>
<dbReference type="RefSeq" id="WP_377375539.1">
    <property type="nucleotide sequence ID" value="NZ_JBHSSW010000004.1"/>
</dbReference>
<dbReference type="GO" id="GO:0008168">
    <property type="term" value="F:methyltransferase activity"/>
    <property type="evidence" value="ECO:0007669"/>
    <property type="project" value="UniProtKB-KW"/>
</dbReference>
<evidence type="ECO:0000313" key="2">
    <source>
        <dbReference type="EMBL" id="MFC6197122.1"/>
    </source>
</evidence>
<keyword evidence="2" id="KW-0808">Transferase</keyword>
<protein>
    <submittedName>
        <fullName evidence="2">Class I SAM-dependent methyltransferase</fullName>
        <ecNumber evidence="2">2.1.1.-</ecNumber>
    </submittedName>
</protein>
<dbReference type="PANTHER" id="PTHR45036">
    <property type="entry name" value="METHYLTRANSFERASE LIKE 7B"/>
    <property type="match status" value="1"/>
</dbReference>